<keyword evidence="5" id="KW-0297">G-protein coupled receptor</keyword>
<protein>
    <recommendedName>
        <fullName evidence="11">G-protein coupled receptors family 1 profile domain-containing protein</fullName>
    </recommendedName>
</protein>
<keyword evidence="6 10" id="KW-0472">Membrane</keyword>
<comment type="subcellular location">
    <subcellularLocation>
        <location evidence="1">Cell membrane</location>
        <topology evidence="1">Multi-pass membrane protein</topology>
    </subcellularLocation>
</comment>
<dbReference type="GO" id="GO:0005886">
    <property type="term" value="C:plasma membrane"/>
    <property type="evidence" value="ECO:0007669"/>
    <property type="project" value="UniProtKB-SubCell"/>
</dbReference>
<dbReference type="GO" id="GO:0004930">
    <property type="term" value="F:G protein-coupled receptor activity"/>
    <property type="evidence" value="ECO:0007669"/>
    <property type="project" value="UniProtKB-KW"/>
</dbReference>
<accession>A0A814DY73</accession>
<reference evidence="12" key="1">
    <citation type="submission" date="2021-02" db="EMBL/GenBank/DDBJ databases">
        <authorList>
            <person name="Nowell W R."/>
        </authorList>
    </citation>
    <scope>NUCLEOTIDE SEQUENCE</scope>
</reference>
<evidence type="ECO:0000256" key="4">
    <source>
        <dbReference type="ARBA" id="ARBA00022989"/>
    </source>
</evidence>
<keyword evidence="3 10" id="KW-0812">Transmembrane</keyword>
<dbReference type="InterPro" id="IPR000276">
    <property type="entry name" value="GPCR_Rhodpsn"/>
</dbReference>
<evidence type="ECO:0000256" key="1">
    <source>
        <dbReference type="ARBA" id="ARBA00004651"/>
    </source>
</evidence>
<feature type="transmembrane region" description="Helical" evidence="10">
    <location>
        <begin position="115"/>
        <end position="139"/>
    </location>
</feature>
<dbReference type="AlphaFoldDB" id="A0A814DY73"/>
<dbReference type="PRINTS" id="PR00237">
    <property type="entry name" value="GPCRRHODOPSN"/>
</dbReference>
<dbReference type="PANTHER" id="PTHR24248:SF125">
    <property type="entry name" value="DOPAMINE D2-LIKE RECEPTOR"/>
    <property type="match status" value="1"/>
</dbReference>
<keyword evidence="2" id="KW-1003">Cell membrane</keyword>
<sequence length="215" mass="24034">MFRGQFETSIVVATTANVIIHIEFQNTSNNKKKKQKKNFSFFISNVQKSTIVVVVHLSNNFLLPSNPIVIVMQQTNDTLSLILPIPTDINELYLLNDTFTSPLISTIISKNSTSYLAFSLIILPILTIFGNVLVVISVYREKSLHTVTNYFVVSLAIADITVASIVMPFAIYLECKTAHVKGLEVVSHKAQLSAYNAFNRHVIDEANARRSQFVV</sequence>
<feature type="domain" description="G-protein coupled receptors family 1 profile" evidence="11">
    <location>
        <begin position="130"/>
        <end position="172"/>
    </location>
</feature>
<dbReference type="OrthoDB" id="10034726at2759"/>
<evidence type="ECO:0000256" key="6">
    <source>
        <dbReference type="ARBA" id="ARBA00023136"/>
    </source>
</evidence>
<dbReference type="Gene3D" id="1.20.1070.10">
    <property type="entry name" value="Rhodopsin 7-helix transmembrane proteins"/>
    <property type="match status" value="1"/>
</dbReference>
<feature type="transmembrane region" description="Helical" evidence="10">
    <location>
        <begin position="151"/>
        <end position="173"/>
    </location>
</feature>
<evidence type="ECO:0000256" key="2">
    <source>
        <dbReference type="ARBA" id="ARBA00022475"/>
    </source>
</evidence>
<proteinExistence type="predicted"/>
<dbReference type="SUPFAM" id="SSF81321">
    <property type="entry name" value="Family A G protein-coupled receptor-like"/>
    <property type="match status" value="1"/>
</dbReference>
<organism evidence="12 14">
    <name type="scientific">Didymodactylos carnosus</name>
    <dbReference type="NCBI Taxonomy" id="1234261"/>
    <lineage>
        <taxon>Eukaryota</taxon>
        <taxon>Metazoa</taxon>
        <taxon>Spiralia</taxon>
        <taxon>Gnathifera</taxon>
        <taxon>Rotifera</taxon>
        <taxon>Eurotatoria</taxon>
        <taxon>Bdelloidea</taxon>
        <taxon>Philodinida</taxon>
        <taxon>Philodinidae</taxon>
        <taxon>Didymodactylos</taxon>
    </lineage>
</organism>
<evidence type="ECO:0000256" key="3">
    <source>
        <dbReference type="ARBA" id="ARBA00022692"/>
    </source>
</evidence>
<evidence type="ECO:0000256" key="9">
    <source>
        <dbReference type="ARBA" id="ARBA00023224"/>
    </source>
</evidence>
<dbReference type="GO" id="GO:0001591">
    <property type="term" value="F:dopamine neurotransmitter receptor activity, coupled via Gi/Go"/>
    <property type="evidence" value="ECO:0007669"/>
    <property type="project" value="TreeGrafter"/>
</dbReference>
<dbReference type="GO" id="GO:0045202">
    <property type="term" value="C:synapse"/>
    <property type="evidence" value="ECO:0007669"/>
    <property type="project" value="GOC"/>
</dbReference>
<keyword evidence="8" id="KW-0675">Receptor</keyword>
<dbReference type="Proteomes" id="UP000663829">
    <property type="component" value="Unassembled WGS sequence"/>
</dbReference>
<evidence type="ECO:0000313" key="13">
    <source>
        <dbReference type="EMBL" id="CAF3734557.1"/>
    </source>
</evidence>
<evidence type="ECO:0000256" key="5">
    <source>
        <dbReference type="ARBA" id="ARBA00023040"/>
    </source>
</evidence>
<evidence type="ECO:0000259" key="11">
    <source>
        <dbReference type="PROSITE" id="PS50262"/>
    </source>
</evidence>
<dbReference type="EMBL" id="CAJOBC010002466">
    <property type="protein sequence ID" value="CAF3734557.1"/>
    <property type="molecule type" value="Genomic_DNA"/>
</dbReference>
<gene>
    <name evidence="12" type="ORF">GPM918_LOCUS11695</name>
    <name evidence="13" type="ORF">SRO942_LOCUS11696</name>
</gene>
<dbReference type="Proteomes" id="UP000681722">
    <property type="component" value="Unassembled WGS sequence"/>
</dbReference>
<dbReference type="Pfam" id="PF00001">
    <property type="entry name" value="7tm_1"/>
    <property type="match status" value="1"/>
</dbReference>
<name>A0A814DY73_9BILA</name>
<keyword evidence="14" id="KW-1185">Reference proteome</keyword>
<evidence type="ECO:0000313" key="14">
    <source>
        <dbReference type="Proteomes" id="UP000663829"/>
    </source>
</evidence>
<evidence type="ECO:0000256" key="10">
    <source>
        <dbReference type="SAM" id="Phobius"/>
    </source>
</evidence>
<keyword evidence="4 10" id="KW-1133">Transmembrane helix</keyword>
<dbReference type="EMBL" id="CAJNOQ010002466">
    <property type="protein sequence ID" value="CAF0959843.1"/>
    <property type="molecule type" value="Genomic_DNA"/>
</dbReference>
<comment type="caution">
    <text evidence="12">The sequence shown here is derived from an EMBL/GenBank/DDBJ whole genome shotgun (WGS) entry which is preliminary data.</text>
</comment>
<evidence type="ECO:0000256" key="8">
    <source>
        <dbReference type="ARBA" id="ARBA00023170"/>
    </source>
</evidence>
<dbReference type="PANTHER" id="PTHR24248">
    <property type="entry name" value="ADRENERGIC RECEPTOR-RELATED G-PROTEIN COUPLED RECEPTOR"/>
    <property type="match status" value="1"/>
</dbReference>
<keyword evidence="7" id="KW-1015">Disulfide bond</keyword>
<evidence type="ECO:0000256" key="7">
    <source>
        <dbReference type="ARBA" id="ARBA00023157"/>
    </source>
</evidence>
<dbReference type="InterPro" id="IPR017452">
    <property type="entry name" value="GPCR_Rhodpsn_7TM"/>
</dbReference>
<keyword evidence="9" id="KW-0807">Transducer</keyword>
<evidence type="ECO:0000313" key="12">
    <source>
        <dbReference type="EMBL" id="CAF0959843.1"/>
    </source>
</evidence>
<dbReference type="PROSITE" id="PS50262">
    <property type="entry name" value="G_PROTEIN_RECEP_F1_2"/>
    <property type="match status" value="1"/>
</dbReference>